<dbReference type="Pfam" id="PF00528">
    <property type="entry name" value="BPD_transp_1"/>
    <property type="match status" value="1"/>
</dbReference>
<feature type="transmembrane region" description="Helical" evidence="7">
    <location>
        <begin position="195"/>
        <end position="217"/>
    </location>
</feature>
<dbReference type="PROSITE" id="PS50928">
    <property type="entry name" value="ABC_TM1"/>
    <property type="match status" value="1"/>
</dbReference>
<organism evidence="9 10">
    <name type="scientific">Saliphagus infecundisoli</name>
    <dbReference type="NCBI Taxonomy" id="1849069"/>
    <lineage>
        <taxon>Archaea</taxon>
        <taxon>Methanobacteriati</taxon>
        <taxon>Methanobacteriota</taxon>
        <taxon>Stenosarchaea group</taxon>
        <taxon>Halobacteria</taxon>
        <taxon>Halobacteriales</taxon>
        <taxon>Natrialbaceae</taxon>
        <taxon>Saliphagus</taxon>
    </lineage>
</organism>
<dbReference type="Proteomes" id="UP001595925">
    <property type="component" value="Unassembled WGS sequence"/>
</dbReference>
<dbReference type="RefSeq" id="WP_224828948.1">
    <property type="nucleotide sequence ID" value="NZ_JAIVEF010000016.1"/>
</dbReference>
<feature type="transmembrane region" description="Helical" evidence="7">
    <location>
        <begin position="120"/>
        <end position="141"/>
    </location>
</feature>
<evidence type="ECO:0000256" key="7">
    <source>
        <dbReference type="RuleBase" id="RU363032"/>
    </source>
</evidence>
<feature type="domain" description="ABC transmembrane type-1" evidence="8">
    <location>
        <begin position="85"/>
        <end position="277"/>
    </location>
</feature>
<evidence type="ECO:0000256" key="1">
    <source>
        <dbReference type="ARBA" id="ARBA00004651"/>
    </source>
</evidence>
<feature type="transmembrane region" description="Helical" evidence="7">
    <location>
        <begin position="256"/>
        <end position="277"/>
    </location>
</feature>
<evidence type="ECO:0000313" key="9">
    <source>
        <dbReference type="EMBL" id="MFC4986703.1"/>
    </source>
</evidence>
<dbReference type="InterPro" id="IPR035906">
    <property type="entry name" value="MetI-like_sf"/>
</dbReference>
<keyword evidence="2 7" id="KW-0813">Transport</keyword>
<dbReference type="CDD" id="cd06261">
    <property type="entry name" value="TM_PBP2"/>
    <property type="match status" value="1"/>
</dbReference>
<evidence type="ECO:0000256" key="5">
    <source>
        <dbReference type="ARBA" id="ARBA00022989"/>
    </source>
</evidence>
<feature type="transmembrane region" description="Helical" evidence="7">
    <location>
        <begin position="153"/>
        <end position="174"/>
    </location>
</feature>
<sequence>MATKTDQTSHVDLYDSFSNAVPKNAGLHALLLFTVGIIATPLILALIFSTQSLYEIYTITDLMPGSEGFSNYVELFTEWNFLTYMINSFIMASIIVTGKIIFSICAATAIVYYDFPYKDAVFFLILMTLMFPLKIRIVPLFELMAVLNWSNSIWAITIPYISSATTVFLLRQYFLSIPDSYVETARLDGVGPLKFLVYVVLPMAKGFLVGVGVIRFIGAWNQYLWPLVVINDQSEQVVQVGVRNLQQAAQSGFTDWSLIMAGSIVALLPPLIILIIFHRPLLDTMTMQQK</sequence>
<keyword evidence="10" id="KW-1185">Reference proteome</keyword>
<evidence type="ECO:0000313" key="10">
    <source>
        <dbReference type="Proteomes" id="UP001595925"/>
    </source>
</evidence>
<keyword evidence="5 7" id="KW-1133">Transmembrane helix</keyword>
<reference evidence="9 10" key="1">
    <citation type="journal article" date="2019" name="Int. J. Syst. Evol. Microbiol.">
        <title>The Global Catalogue of Microorganisms (GCM) 10K type strain sequencing project: providing services to taxonomists for standard genome sequencing and annotation.</title>
        <authorList>
            <consortium name="The Broad Institute Genomics Platform"/>
            <consortium name="The Broad Institute Genome Sequencing Center for Infectious Disease"/>
            <person name="Wu L."/>
            <person name="Ma J."/>
        </authorList>
    </citation>
    <scope>NUCLEOTIDE SEQUENCE [LARGE SCALE GENOMIC DNA]</scope>
    <source>
        <strain evidence="9 10">CGMCC 1.15824</strain>
    </source>
</reference>
<evidence type="ECO:0000256" key="6">
    <source>
        <dbReference type="ARBA" id="ARBA00023136"/>
    </source>
</evidence>
<feature type="transmembrane region" description="Helical" evidence="7">
    <location>
        <begin position="89"/>
        <end position="113"/>
    </location>
</feature>
<keyword evidence="4 7" id="KW-0812">Transmembrane</keyword>
<comment type="subcellular location">
    <subcellularLocation>
        <location evidence="1 7">Cell membrane</location>
        <topology evidence="1 7">Multi-pass membrane protein</topology>
    </subcellularLocation>
</comment>
<dbReference type="PANTHER" id="PTHR43744">
    <property type="entry name" value="ABC TRANSPORTER PERMEASE PROTEIN MG189-RELATED-RELATED"/>
    <property type="match status" value="1"/>
</dbReference>
<comment type="caution">
    <text evidence="9">The sequence shown here is derived from an EMBL/GenBank/DDBJ whole genome shotgun (WGS) entry which is preliminary data.</text>
</comment>
<proteinExistence type="inferred from homology"/>
<dbReference type="GO" id="GO:0005886">
    <property type="term" value="C:plasma membrane"/>
    <property type="evidence" value="ECO:0007669"/>
    <property type="project" value="UniProtKB-SubCell"/>
</dbReference>
<feature type="transmembrane region" description="Helical" evidence="7">
    <location>
        <begin position="27"/>
        <end position="48"/>
    </location>
</feature>
<evidence type="ECO:0000256" key="3">
    <source>
        <dbReference type="ARBA" id="ARBA00022475"/>
    </source>
</evidence>
<dbReference type="Gene3D" id="1.10.3720.10">
    <property type="entry name" value="MetI-like"/>
    <property type="match status" value="1"/>
</dbReference>
<gene>
    <name evidence="9" type="ORF">ACFPFO_02705</name>
</gene>
<keyword evidence="3" id="KW-1003">Cell membrane</keyword>
<dbReference type="SUPFAM" id="SSF161098">
    <property type="entry name" value="MetI-like"/>
    <property type="match status" value="1"/>
</dbReference>
<dbReference type="PANTHER" id="PTHR43744:SF8">
    <property type="entry name" value="SN-GLYCEROL-3-PHOSPHATE TRANSPORT SYSTEM PERMEASE PROTEIN UGPE"/>
    <property type="match status" value="1"/>
</dbReference>
<dbReference type="InterPro" id="IPR000515">
    <property type="entry name" value="MetI-like"/>
</dbReference>
<name>A0ABD5QAH8_9EURY</name>
<comment type="similarity">
    <text evidence="7">Belongs to the binding-protein-dependent transport system permease family.</text>
</comment>
<evidence type="ECO:0000256" key="4">
    <source>
        <dbReference type="ARBA" id="ARBA00022692"/>
    </source>
</evidence>
<evidence type="ECO:0000259" key="8">
    <source>
        <dbReference type="PROSITE" id="PS50928"/>
    </source>
</evidence>
<evidence type="ECO:0000256" key="2">
    <source>
        <dbReference type="ARBA" id="ARBA00022448"/>
    </source>
</evidence>
<accession>A0ABD5QAH8</accession>
<keyword evidence="6 7" id="KW-0472">Membrane</keyword>
<protein>
    <submittedName>
        <fullName evidence="9">Carbohydrate ABC transporter permease</fullName>
    </submittedName>
</protein>
<dbReference type="EMBL" id="JBHSJG010000007">
    <property type="protein sequence ID" value="MFC4986703.1"/>
    <property type="molecule type" value="Genomic_DNA"/>
</dbReference>
<dbReference type="AlphaFoldDB" id="A0ABD5QAH8"/>